<reference evidence="2 4" key="2">
    <citation type="submission" date="2019-01" db="EMBL/GenBank/DDBJ databases">
        <title>Motilimonas pumilus sp. nov., isolated from the gut of sea cucumber (Apostichopus japonicus).</title>
        <authorList>
            <person name="Wang F.-Q."/>
            <person name="Ren L.-H."/>
            <person name="Lin Y.-W."/>
            <person name="Sun G.-H."/>
            <person name="Du Z.-J."/>
            <person name="Zhao J.-X."/>
            <person name="Liu X.-J."/>
            <person name="Liu L.-J."/>
        </authorList>
    </citation>
    <scope>NUCLEOTIDE SEQUENCE [LARGE SCALE GENOMIC DNA]</scope>
    <source>
        <strain evidence="2 4">PLHSC7-2</strain>
    </source>
</reference>
<name>A0A418YAX9_9GAMM</name>
<gene>
    <name evidence="3" type="ORF">D1Z90_15505</name>
    <name evidence="2" type="ORF">D1Z90_16925</name>
</gene>
<dbReference type="Pfam" id="PF05488">
    <property type="entry name" value="PAAR_motif"/>
    <property type="match status" value="1"/>
</dbReference>
<evidence type="ECO:0000313" key="2">
    <source>
        <dbReference type="EMBL" id="RJG40128.1"/>
    </source>
</evidence>
<comment type="caution">
    <text evidence="2">The sequence shown here is derived from an EMBL/GenBank/DDBJ whole genome shotgun (WGS) entry which is preliminary data.</text>
</comment>
<dbReference type="OrthoDB" id="9807902at2"/>
<dbReference type="Gene3D" id="2.60.200.60">
    <property type="match status" value="1"/>
</dbReference>
<dbReference type="EMBL" id="QZCH01000028">
    <property type="protein sequence ID" value="RJG40128.1"/>
    <property type="molecule type" value="Genomic_DNA"/>
</dbReference>
<dbReference type="InterPro" id="IPR008727">
    <property type="entry name" value="PAAR_motif"/>
</dbReference>
<organism evidence="2 4">
    <name type="scientific">Motilimonas pumila</name>
    <dbReference type="NCBI Taxonomy" id="2303987"/>
    <lineage>
        <taxon>Bacteria</taxon>
        <taxon>Pseudomonadati</taxon>
        <taxon>Pseudomonadota</taxon>
        <taxon>Gammaproteobacteria</taxon>
        <taxon>Alteromonadales</taxon>
        <taxon>Alteromonadales genera incertae sedis</taxon>
        <taxon>Motilimonas</taxon>
    </lineage>
</organism>
<protein>
    <submittedName>
        <fullName evidence="2">Type VI secretion system PAAR protein</fullName>
    </submittedName>
</protein>
<dbReference type="AlphaFoldDB" id="A0A418YAX9"/>
<feature type="region of interest" description="Disordered" evidence="1">
    <location>
        <begin position="1"/>
        <end position="66"/>
    </location>
</feature>
<keyword evidence="4" id="KW-1185">Reference proteome</keyword>
<evidence type="ECO:0000313" key="3">
    <source>
        <dbReference type="EMBL" id="RJG41897.1"/>
    </source>
</evidence>
<sequence>MGNAAKLGDIGTAHDGFPPTPITAGSGTVKVDGIPLARKGDPLAPHSKPKHPPHGRSISGGSGTVFADGKPVAKTGDAVSCGGVVIGGGTVNVG</sequence>
<dbReference type="NCBIfam" id="NF033420">
    <property type="entry name" value="T6SS_PAAR_dom"/>
    <property type="match status" value="1"/>
</dbReference>
<proteinExistence type="predicted"/>
<dbReference type="CDD" id="cd14737">
    <property type="entry name" value="PAAR_1"/>
    <property type="match status" value="1"/>
</dbReference>
<dbReference type="RefSeq" id="WP_119911702.1">
    <property type="nucleotide sequence ID" value="NZ_QZCH01000023.1"/>
</dbReference>
<dbReference type="EMBL" id="QZCH01000023">
    <property type="protein sequence ID" value="RJG41897.1"/>
    <property type="molecule type" value="Genomic_DNA"/>
</dbReference>
<dbReference type="Proteomes" id="UP000283255">
    <property type="component" value="Unassembled WGS sequence"/>
</dbReference>
<reference evidence="2 4" key="1">
    <citation type="submission" date="2018-09" db="EMBL/GenBank/DDBJ databases">
        <authorList>
            <person name="Wang F."/>
        </authorList>
    </citation>
    <scope>NUCLEOTIDE SEQUENCE [LARGE SCALE GENOMIC DNA]</scope>
    <source>
        <strain evidence="2 4">PLHSC7-2</strain>
    </source>
</reference>
<accession>A0A418YAX9</accession>
<evidence type="ECO:0000313" key="4">
    <source>
        <dbReference type="Proteomes" id="UP000283255"/>
    </source>
</evidence>
<evidence type="ECO:0000256" key="1">
    <source>
        <dbReference type="SAM" id="MobiDB-lite"/>
    </source>
</evidence>